<reference evidence="3 4" key="1">
    <citation type="submission" date="2020-08" db="EMBL/GenBank/DDBJ databases">
        <title>Genomic Encyclopedia of Type Strains, Phase IV (KMG-IV): sequencing the most valuable type-strain genomes for metagenomic binning, comparative biology and taxonomic classification.</title>
        <authorList>
            <person name="Goeker M."/>
        </authorList>
    </citation>
    <scope>NUCLEOTIDE SEQUENCE [LARGE SCALE GENOMIC DNA]</scope>
    <source>
        <strain evidence="3 4">DSM 27057</strain>
    </source>
</reference>
<name>A0A7W6CI17_9SPHN</name>
<dbReference type="RefSeq" id="WP_183627108.1">
    <property type="nucleotide sequence ID" value="NZ_JACIDX010000012.1"/>
</dbReference>
<evidence type="ECO:0000259" key="2">
    <source>
        <dbReference type="Pfam" id="PF21028"/>
    </source>
</evidence>
<evidence type="ECO:0008006" key="5">
    <source>
        <dbReference type="Google" id="ProtNLM"/>
    </source>
</evidence>
<gene>
    <name evidence="3" type="ORF">GGR38_003150</name>
</gene>
<organism evidence="3 4">
    <name type="scientific">Novosphingobium sediminicola</name>
    <dbReference type="NCBI Taxonomy" id="563162"/>
    <lineage>
        <taxon>Bacteria</taxon>
        <taxon>Pseudomonadati</taxon>
        <taxon>Pseudomonadota</taxon>
        <taxon>Alphaproteobacteria</taxon>
        <taxon>Sphingomonadales</taxon>
        <taxon>Sphingomonadaceae</taxon>
        <taxon>Novosphingobium</taxon>
    </lineage>
</organism>
<dbReference type="Pfam" id="PF21028">
    <property type="entry name" value="DUF1285_C"/>
    <property type="match status" value="1"/>
</dbReference>
<dbReference type="Proteomes" id="UP000548867">
    <property type="component" value="Unassembled WGS sequence"/>
</dbReference>
<comment type="caution">
    <text evidence="3">The sequence shown here is derived from an EMBL/GenBank/DDBJ whole genome shotgun (WGS) entry which is preliminary data.</text>
</comment>
<dbReference type="AlphaFoldDB" id="A0A7W6CI17"/>
<evidence type="ECO:0000313" key="4">
    <source>
        <dbReference type="Proteomes" id="UP000548867"/>
    </source>
</evidence>
<dbReference type="InterPro" id="IPR023361">
    <property type="entry name" value="DUF1285_beta_roll_sf"/>
</dbReference>
<accession>A0A7W6CI17</accession>
<dbReference type="EMBL" id="JACIDX010000012">
    <property type="protein sequence ID" value="MBB3956192.1"/>
    <property type="molecule type" value="Genomic_DNA"/>
</dbReference>
<dbReference type="Gene3D" id="3.10.540.10">
    <property type="entry name" value="duf1285 like domain"/>
    <property type="match status" value="1"/>
</dbReference>
<keyword evidence="4" id="KW-1185">Reference proteome</keyword>
<dbReference type="Gene3D" id="2.30.270.10">
    <property type="entry name" value="duf1285 protein"/>
    <property type="match status" value="1"/>
</dbReference>
<evidence type="ECO:0000259" key="1">
    <source>
        <dbReference type="Pfam" id="PF06938"/>
    </source>
</evidence>
<protein>
    <recommendedName>
        <fullName evidence="5">DUF1285 domain-containing protein</fullName>
    </recommendedName>
</protein>
<dbReference type="InterPro" id="IPR048341">
    <property type="entry name" value="DUF1285_N"/>
</dbReference>
<feature type="domain" description="DUF1285" evidence="2">
    <location>
        <begin position="95"/>
        <end position="186"/>
    </location>
</feature>
<proteinExistence type="predicted"/>
<evidence type="ECO:0000313" key="3">
    <source>
        <dbReference type="EMBL" id="MBB3956192.1"/>
    </source>
</evidence>
<dbReference type="InterPro" id="IPR048342">
    <property type="entry name" value="DUF1285_C"/>
</dbReference>
<sequence>MPYTPPPDLAALSLEDIARMVAERRLPPVDQWHPAEELDSQMEIRADGSWWHQGGPITRPSMVRAFSTLLMRDDAGQHWLVTPQDRQRIAVVDAAFVAVDVARIDGALAFRLNTDDTVIAGPEHPLIARGDAETPAIYLAVRHGCLARINRSTWGQLVDMALEKPGMDEGTDGGLSVDSLGISFPLAPQ</sequence>
<dbReference type="Pfam" id="PF06938">
    <property type="entry name" value="DUF1285_N"/>
    <property type="match status" value="1"/>
</dbReference>
<feature type="domain" description="DUF1285" evidence="1">
    <location>
        <begin position="27"/>
        <end position="94"/>
    </location>
</feature>